<evidence type="ECO:0000259" key="2">
    <source>
        <dbReference type="PROSITE" id="PS50090"/>
    </source>
</evidence>
<dbReference type="eggNOG" id="KOG0048">
    <property type="taxonomic scope" value="Eukaryota"/>
</dbReference>
<dbReference type="PROSITE" id="PS50090">
    <property type="entry name" value="MYB_LIKE"/>
    <property type="match status" value="2"/>
</dbReference>
<dbReference type="GO" id="GO:0006355">
    <property type="term" value="P:regulation of DNA-templated transcription"/>
    <property type="evidence" value="ECO:0000318"/>
    <property type="project" value="GO_Central"/>
</dbReference>
<dbReference type="Proteomes" id="UP000001542">
    <property type="component" value="Unassembled WGS sequence"/>
</dbReference>
<dbReference type="AlphaFoldDB" id="A2FV68"/>
<evidence type="ECO:0000256" key="1">
    <source>
        <dbReference type="SAM" id="MobiDB-lite"/>
    </source>
</evidence>
<feature type="compositionally biased region" description="Basic and acidic residues" evidence="1">
    <location>
        <begin position="15"/>
        <end position="25"/>
    </location>
</feature>
<proteinExistence type="predicted"/>
<dbReference type="Gene3D" id="1.10.10.60">
    <property type="entry name" value="Homeodomain-like"/>
    <property type="match status" value="2"/>
</dbReference>
<reference evidence="4" key="1">
    <citation type="submission" date="2006-10" db="EMBL/GenBank/DDBJ databases">
        <authorList>
            <person name="Amadeo P."/>
            <person name="Zhao Q."/>
            <person name="Wortman J."/>
            <person name="Fraser-Liggett C."/>
            <person name="Carlton J."/>
        </authorList>
    </citation>
    <scope>NUCLEOTIDE SEQUENCE</scope>
    <source>
        <strain evidence="4">G3</strain>
    </source>
</reference>
<evidence type="ECO:0000313" key="4">
    <source>
        <dbReference type="EMBL" id="EAX91204.1"/>
    </source>
</evidence>
<dbReference type="STRING" id="5722.A2FV68"/>
<dbReference type="SMR" id="A2FV68"/>
<dbReference type="KEGG" id="tva:4748897"/>
<organism evidence="4 5">
    <name type="scientific">Trichomonas vaginalis (strain ATCC PRA-98 / G3)</name>
    <dbReference type="NCBI Taxonomy" id="412133"/>
    <lineage>
        <taxon>Eukaryota</taxon>
        <taxon>Metamonada</taxon>
        <taxon>Parabasalia</taxon>
        <taxon>Trichomonadida</taxon>
        <taxon>Trichomonadidae</taxon>
        <taxon>Trichomonas</taxon>
    </lineage>
</organism>
<dbReference type="CDD" id="cd00167">
    <property type="entry name" value="SANT"/>
    <property type="match status" value="2"/>
</dbReference>
<dbReference type="InterPro" id="IPR001005">
    <property type="entry name" value="SANT/Myb"/>
</dbReference>
<dbReference type="PANTHER" id="PTHR45614:SF253">
    <property type="entry name" value="CHROMOSOME UNDETERMINED SCAFFOLD_38, WHOLE GENOME SHOTGUN SEQUENCE"/>
    <property type="match status" value="1"/>
</dbReference>
<dbReference type="OrthoDB" id="2143914at2759"/>
<feature type="domain" description="Myb-like" evidence="2">
    <location>
        <begin position="23"/>
        <end position="77"/>
    </location>
</feature>
<dbReference type="PANTHER" id="PTHR45614">
    <property type="entry name" value="MYB PROTEIN-RELATED"/>
    <property type="match status" value="1"/>
</dbReference>
<dbReference type="GO" id="GO:0000978">
    <property type="term" value="F:RNA polymerase II cis-regulatory region sequence-specific DNA binding"/>
    <property type="evidence" value="ECO:0000318"/>
    <property type="project" value="GO_Central"/>
</dbReference>
<dbReference type="PROSITE" id="PS51294">
    <property type="entry name" value="HTH_MYB"/>
    <property type="match status" value="2"/>
</dbReference>
<name>A2FV68_TRIV3</name>
<dbReference type="VEuPathDB" id="TrichDB:TVAGG3_0501080"/>
<dbReference type="InParanoid" id="A2FV68"/>
<keyword evidence="4" id="KW-0238">DNA-binding</keyword>
<sequence>MGSSDDEFHGFGSEAKQKHNGEVKERKRSMFSKEEDEKLIKLVNFYHKKRVINWTVVSQQMGTRSVRQCKERWMNYLDNRRNKCEFTPEENLFILNCVEKIGHKWSFISSQMKNRTSISIKLQYSKLMRRNVNVNNVLDMTSDASNSKPYQPPTVVKKEEKFETKIDNELFQSIFDSIDFNELEKSELSLM</sequence>
<feature type="region of interest" description="Disordered" evidence="1">
    <location>
        <begin position="1"/>
        <end position="29"/>
    </location>
</feature>
<accession>A2FV68</accession>
<dbReference type="Pfam" id="PF00249">
    <property type="entry name" value="Myb_DNA-binding"/>
    <property type="match status" value="2"/>
</dbReference>
<dbReference type="EMBL" id="DS114051">
    <property type="protein sequence ID" value="EAX91204.1"/>
    <property type="molecule type" value="Genomic_DNA"/>
</dbReference>
<reference evidence="4" key="2">
    <citation type="journal article" date="2007" name="Science">
        <title>Draft genome sequence of the sexually transmitted pathogen Trichomonas vaginalis.</title>
        <authorList>
            <person name="Carlton J.M."/>
            <person name="Hirt R.P."/>
            <person name="Silva J.C."/>
            <person name="Delcher A.L."/>
            <person name="Schatz M."/>
            <person name="Zhao Q."/>
            <person name="Wortman J.R."/>
            <person name="Bidwell S.L."/>
            <person name="Alsmark U.C.M."/>
            <person name="Besteiro S."/>
            <person name="Sicheritz-Ponten T."/>
            <person name="Noel C.J."/>
            <person name="Dacks J.B."/>
            <person name="Foster P.G."/>
            <person name="Simillion C."/>
            <person name="Van de Peer Y."/>
            <person name="Miranda-Saavedra D."/>
            <person name="Barton G.J."/>
            <person name="Westrop G.D."/>
            <person name="Mueller S."/>
            <person name="Dessi D."/>
            <person name="Fiori P.L."/>
            <person name="Ren Q."/>
            <person name="Paulsen I."/>
            <person name="Zhang H."/>
            <person name="Bastida-Corcuera F.D."/>
            <person name="Simoes-Barbosa A."/>
            <person name="Brown M.T."/>
            <person name="Hayes R.D."/>
            <person name="Mukherjee M."/>
            <person name="Okumura C.Y."/>
            <person name="Schneider R."/>
            <person name="Smith A.J."/>
            <person name="Vanacova S."/>
            <person name="Villalvazo M."/>
            <person name="Haas B.J."/>
            <person name="Pertea M."/>
            <person name="Feldblyum T.V."/>
            <person name="Utterback T.R."/>
            <person name="Shu C.L."/>
            <person name="Osoegawa K."/>
            <person name="de Jong P.J."/>
            <person name="Hrdy I."/>
            <person name="Horvathova L."/>
            <person name="Zubacova Z."/>
            <person name="Dolezal P."/>
            <person name="Malik S.B."/>
            <person name="Logsdon J.M. Jr."/>
            <person name="Henze K."/>
            <person name="Gupta A."/>
            <person name="Wang C.C."/>
            <person name="Dunne R.L."/>
            <person name="Upcroft J.A."/>
            <person name="Upcroft P."/>
            <person name="White O."/>
            <person name="Salzberg S.L."/>
            <person name="Tang P."/>
            <person name="Chiu C.-H."/>
            <person name="Lee Y.-S."/>
            <person name="Embley T.M."/>
            <person name="Coombs G.H."/>
            <person name="Mottram J.C."/>
            <person name="Tachezy J."/>
            <person name="Fraser-Liggett C.M."/>
            <person name="Johnson P.J."/>
        </authorList>
    </citation>
    <scope>NUCLEOTIDE SEQUENCE [LARGE SCALE GENOMIC DNA]</scope>
    <source>
        <strain evidence="4">G3</strain>
    </source>
</reference>
<dbReference type="SUPFAM" id="SSF46689">
    <property type="entry name" value="Homeodomain-like"/>
    <property type="match status" value="2"/>
</dbReference>
<feature type="domain" description="Myb-like" evidence="2">
    <location>
        <begin position="78"/>
        <end position="128"/>
    </location>
</feature>
<evidence type="ECO:0000259" key="3">
    <source>
        <dbReference type="PROSITE" id="PS51294"/>
    </source>
</evidence>
<feature type="domain" description="HTH myb-type" evidence="3">
    <location>
        <begin position="24"/>
        <end position="81"/>
    </location>
</feature>
<dbReference type="VEuPathDB" id="TrichDB:TVAG_220980"/>
<dbReference type="SMART" id="SM00717">
    <property type="entry name" value="SANT"/>
    <property type="match status" value="2"/>
</dbReference>
<gene>
    <name evidence="4" type="ORF">TVAG_220980</name>
</gene>
<feature type="domain" description="HTH myb-type" evidence="3">
    <location>
        <begin position="82"/>
        <end position="132"/>
    </location>
</feature>
<dbReference type="InterPro" id="IPR009057">
    <property type="entry name" value="Homeodomain-like_sf"/>
</dbReference>
<keyword evidence="5" id="KW-1185">Reference proteome</keyword>
<dbReference type="GO" id="GO:0005634">
    <property type="term" value="C:nucleus"/>
    <property type="evidence" value="ECO:0000318"/>
    <property type="project" value="GO_Central"/>
</dbReference>
<dbReference type="InterPro" id="IPR050560">
    <property type="entry name" value="MYB_TF"/>
</dbReference>
<protein>
    <submittedName>
        <fullName evidence="4">Myb-like DNA-binding domain containing protein</fullName>
    </submittedName>
</protein>
<evidence type="ECO:0000313" key="5">
    <source>
        <dbReference type="Proteomes" id="UP000001542"/>
    </source>
</evidence>
<dbReference type="InterPro" id="IPR017930">
    <property type="entry name" value="Myb_dom"/>
</dbReference>
<dbReference type="GO" id="GO:0000981">
    <property type="term" value="F:DNA-binding transcription factor activity, RNA polymerase II-specific"/>
    <property type="evidence" value="ECO:0000318"/>
    <property type="project" value="GO_Central"/>
</dbReference>
<dbReference type="RefSeq" id="XP_001304134.1">
    <property type="nucleotide sequence ID" value="XM_001304133.1"/>
</dbReference>